<accession>F4CKK7</accession>
<reference evidence="1 2" key="1">
    <citation type="journal article" date="2011" name="J. Bacteriol.">
        <title>Genome sequence of the 1,4-dioxane-degrading Pseudonocardia dioxanivorans strain CB1190.</title>
        <authorList>
            <person name="Sales C.M."/>
            <person name="Mahendra S."/>
            <person name="Grostern A."/>
            <person name="Parales R.E."/>
            <person name="Goodwin L.A."/>
            <person name="Woyke T."/>
            <person name="Nolan M."/>
            <person name="Lapidus A."/>
            <person name="Chertkov O."/>
            <person name="Ovchinnikova G."/>
            <person name="Sczyrba A."/>
            <person name="Alvarez-Cohen L."/>
        </authorList>
    </citation>
    <scope>NUCLEOTIDE SEQUENCE [LARGE SCALE GENOMIC DNA]</scope>
    <source>
        <strain evidence="2">ATCC 55486 / DSM 44775 / JCM 13855 / CB1190</strain>
    </source>
</reference>
<dbReference type="KEGG" id="pdx:Psed_0714"/>
<dbReference type="STRING" id="675635.Psed_0714"/>
<dbReference type="NCBIfam" id="NF047509">
    <property type="entry name" value="Rv3131_FMN_oxido"/>
    <property type="match status" value="1"/>
</dbReference>
<evidence type="ECO:0000313" key="2">
    <source>
        <dbReference type="Proteomes" id="UP000007809"/>
    </source>
</evidence>
<proteinExistence type="predicted"/>
<dbReference type="EMBL" id="CP002593">
    <property type="protein sequence ID" value="AEA22977.1"/>
    <property type="molecule type" value="Genomic_DNA"/>
</dbReference>
<protein>
    <submittedName>
        <fullName evidence="1">Nitroreductase</fullName>
    </submittedName>
</protein>
<dbReference type="Gene3D" id="3.40.109.10">
    <property type="entry name" value="NADH Oxidase"/>
    <property type="match status" value="1"/>
</dbReference>
<evidence type="ECO:0000313" key="1">
    <source>
        <dbReference type="EMBL" id="AEA22977.1"/>
    </source>
</evidence>
<dbReference type="SUPFAM" id="SSF55469">
    <property type="entry name" value="FMN-dependent nitroreductase-like"/>
    <property type="match status" value="2"/>
</dbReference>
<dbReference type="InterPro" id="IPR050627">
    <property type="entry name" value="Nitroreductase/BluB"/>
</dbReference>
<dbReference type="HOGENOM" id="CLU_051479_3_0_11"/>
<gene>
    <name evidence="1" type="ordered locus">Psed_0714</name>
</gene>
<dbReference type="eggNOG" id="COG0778">
    <property type="taxonomic scope" value="Bacteria"/>
</dbReference>
<dbReference type="Proteomes" id="UP000007809">
    <property type="component" value="Chromosome"/>
</dbReference>
<organism evidence="1 2">
    <name type="scientific">Pseudonocardia dioxanivorans (strain ATCC 55486 / DSM 44775 / JCM 13855 / CB1190)</name>
    <dbReference type="NCBI Taxonomy" id="675635"/>
    <lineage>
        <taxon>Bacteria</taxon>
        <taxon>Bacillati</taxon>
        <taxon>Actinomycetota</taxon>
        <taxon>Actinomycetes</taxon>
        <taxon>Pseudonocardiales</taxon>
        <taxon>Pseudonocardiaceae</taxon>
        <taxon>Pseudonocardia</taxon>
    </lineage>
</organism>
<dbReference type="PANTHER" id="PTHR23026:SF123">
    <property type="entry name" value="NAD(P)H NITROREDUCTASE RV3131-RELATED"/>
    <property type="match status" value="1"/>
</dbReference>
<dbReference type="OrthoDB" id="8156917at2"/>
<keyword evidence="2" id="KW-1185">Reference proteome</keyword>
<dbReference type="AlphaFoldDB" id="F4CKK7"/>
<dbReference type="InterPro" id="IPR000415">
    <property type="entry name" value="Nitroreductase-like"/>
</dbReference>
<dbReference type="GO" id="GO:0016491">
    <property type="term" value="F:oxidoreductase activity"/>
    <property type="evidence" value="ECO:0007669"/>
    <property type="project" value="InterPro"/>
</dbReference>
<name>F4CKK7_PSEUX</name>
<dbReference type="PANTHER" id="PTHR23026">
    <property type="entry name" value="NADPH NITROREDUCTASE"/>
    <property type="match status" value="1"/>
</dbReference>
<sequence length="332" mass="36242">MIETAGALGLSGTQVRDALSTAGMAPSLHNSQPWRFRTTPDAIELHADRDRQLRVADPDGRELRIACGAALFTLRLALLGAGIRPLVSILPDRDRPDLIASVRRSGDRPAGPRMLQLLDAVPRRRTNRNPFADVEVSTVARYELRRAAVEEGAWLDLVTDPETRWELSDLARRAHEKQVADPAFAAELEAWTGHTADRPDGVPAWAGGPLPPPNSTWVLRDFSGGTAPGDRVYEDEPLIAVLSVHGEGPREEIRAGEALQRVLLTATVHGLAVSFLSQLIEVPEARDRMRRLISGSRPPQVVLRIGHGWPVAATPRRPVEDVLGSDDGPDRP</sequence>